<feature type="domain" description="HTH LytTR-type" evidence="5">
    <location>
        <begin position="151"/>
        <end position="258"/>
    </location>
</feature>
<dbReference type="Gene3D" id="3.40.50.2300">
    <property type="match status" value="1"/>
</dbReference>
<keyword evidence="7" id="KW-1185">Reference proteome</keyword>
<dbReference type="RefSeq" id="WP_034420093.1">
    <property type="nucleotide sequence ID" value="NZ_CP045798.1"/>
</dbReference>
<protein>
    <recommendedName>
        <fullName evidence="1">Stage 0 sporulation protein A homolog</fullName>
    </recommendedName>
</protein>
<gene>
    <name evidence="6" type="ORF">BR63_10660</name>
</gene>
<name>A0A7G6E3S2_THEFR</name>
<proteinExistence type="predicted"/>
<dbReference type="PANTHER" id="PTHR37299">
    <property type="entry name" value="TRANSCRIPTIONAL REGULATOR-RELATED"/>
    <property type="match status" value="1"/>
</dbReference>
<accession>A0A7G6E3S2</accession>
<dbReference type="PROSITE" id="PS50110">
    <property type="entry name" value="RESPONSE_REGULATORY"/>
    <property type="match status" value="1"/>
</dbReference>
<reference evidence="6 7" key="1">
    <citation type="journal article" date="2019" name="Front. Microbiol.">
        <title>Thermoanaerosceptrum fracticalcis gen. nov. sp. nov., a Novel Fumarate-Fermenting Microorganism From a Deep Fractured Carbonate Aquifer of the US Great Basin.</title>
        <authorList>
            <person name="Hamilton-Brehm S.D."/>
            <person name="Stewart L.E."/>
            <person name="Zavarin M."/>
            <person name="Caldwell M."/>
            <person name="Lawson P.A."/>
            <person name="Onstott T.C."/>
            <person name="Grzymski J."/>
            <person name="Neveux I."/>
            <person name="Lollar B.S."/>
            <person name="Russell C.E."/>
            <person name="Moser D.P."/>
        </authorList>
    </citation>
    <scope>NUCLEOTIDE SEQUENCE [LARGE SCALE GENOMIC DNA]</scope>
    <source>
        <strain evidence="6 7">DRI-13</strain>
    </source>
</reference>
<evidence type="ECO:0000259" key="5">
    <source>
        <dbReference type="PROSITE" id="PS50930"/>
    </source>
</evidence>
<dbReference type="Gene3D" id="2.20.25.10">
    <property type="match status" value="1"/>
</dbReference>
<organism evidence="6 7">
    <name type="scientific">Thermanaerosceptrum fracticalcis</name>
    <dbReference type="NCBI Taxonomy" id="1712410"/>
    <lineage>
        <taxon>Bacteria</taxon>
        <taxon>Bacillati</taxon>
        <taxon>Bacillota</taxon>
        <taxon>Clostridia</taxon>
        <taxon>Eubacteriales</taxon>
        <taxon>Peptococcaceae</taxon>
        <taxon>Thermanaerosceptrum</taxon>
    </lineage>
</organism>
<dbReference type="Proteomes" id="UP000515847">
    <property type="component" value="Chromosome"/>
</dbReference>
<evidence type="ECO:0000313" key="7">
    <source>
        <dbReference type="Proteomes" id="UP000515847"/>
    </source>
</evidence>
<dbReference type="GO" id="GO:0003677">
    <property type="term" value="F:DNA binding"/>
    <property type="evidence" value="ECO:0007669"/>
    <property type="project" value="InterPro"/>
</dbReference>
<evidence type="ECO:0000256" key="2">
    <source>
        <dbReference type="ARBA" id="ARBA00024867"/>
    </source>
</evidence>
<dbReference type="GO" id="GO:0000156">
    <property type="term" value="F:phosphorelay response regulator activity"/>
    <property type="evidence" value="ECO:0007669"/>
    <property type="project" value="InterPro"/>
</dbReference>
<dbReference type="PANTHER" id="PTHR37299:SF1">
    <property type="entry name" value="STAGE 0 SPORULATION PROTEIN A HOMOLOG"/>
    <property type="match status" value="1"/>
</dbReference>
<dbReference type="SMART" id="SM00448">
    <property type="entry name" value="REC"/>
    <property type="match status" value="1"/>
</dbReference>
<evidence type="ECO:0000256" key="1">
    <source>
        <dbReference type="ARBA" id="ARBA00018672"/>
    </source>
</evidence>
<dbReference type="SMART" id="SM00850">
    <property type="entry name" value="LytTR"/>
    <property type="match status" value="1"/>
</dbReference>
<feature type="domain" description="Response regulatory" evidence="4">
    <location>
        <begin position="4"/>
        <end position="118"/>
    </location>
</feature>
<dbReference type="CDD" id="cd17532">
    <property type="entry name" value="REC_LytTR_AlgR-like"/>
    <property type="match status" value="1"/>
</dbReference>
<dbReference type="InterPro" id="IPR007492">
    <property type="entry name" value="LytTR_DNA-bd_dom"/>
</dbReference>
<evidence type="ECO:0000259" key="4">
    <source>
        <dbReference type="PROSITE" id="PS50110"/>
    </source>
</evidence>
<dbReference type="InterPro" id="IPR046947">
    <property type="entry name" value="LytR-like"/>
</dbReference>
<dbReference type="PROSITE" id="PS50930">
    <property type="entry name" value="HTH_LYTTR"/>
    <property type="match status" value="1"/>
</dbReference>
<feature type="modified residue" description="4-aspartylphosphate" evidence="3">
    <location>
        <position position="55"/>
    </location>
</feature>
<dbReference type="Pfam" id="PF04397">
    <property type="entry name" value="LytTR"/>
    <property type="match status" value="1"/>
</dbReference>
<dbReference type="SUPFAM" id="SSF52172">
    <property type="entry name" value="CheY-like"/>
    <property type="match status" value="1"/>
</dbReference>
<dbReference type="InterPro" id="IPR011006">
    <property type="entry name" value="CheY-like_superfamily"/>
</dbReference>
<dbReference type="OrthoDB" id="9809318at2"/>
<evidence type="ECO:0000313" key="6">
    <source>
        <dbReference type="EMBL" id="QNB46726.1"/>
    </source>
</evidence>
<dbReference type="Gene3D" id="2.40.50.40">
    <property type="match status" value="1"/>
</dbReference>
<dbReference type="KEGG" id="tfr:BR63_10660"/>
<keyword evidence="3" id="KW-0597">Phosphoprotein</keyword>
<dbReference type="Pfam" id="PF00072">
    <property type="entry name" value="Response_reg"/>
    <property type="match status" value="1"/>
</dbReference>
<sequence length="260" mass="30211">MNIRALVVDDERPARNELIYLIKKIGGIEVCGEASSALEALKKVVELRPELVFLDIQMEPVNGIVLARKIMEDPHPPFIVFATAYDKYAVEAFEINAMDYILKPFSEGRIRTTIERILDKINENKSYNVNNKEQLLDLLEKLTEKKTFEKIPVWQGDRIILLDPEDIVFIVTTEGKNTVLKTVTGEYEASYSIGEMEESLSHSVFFKPHRSFLINLNYIKEIEPWFHNTYQLVMKNYENEKIPVSRNRVKEFKKAINLKK</sequence>
<evidence type="ECO:0000256" key="3">
    <source>
        <dbReference type="PROSITE-ProRule" id="PRU00169"/>
    </source>
</evidence>
<dbReference type="AlphaFoldDB" id="A0A7G6E3S2"/>
<dbReference type="InterPro" id="IPR001789">
    <property type="entry name" value="Sig_transdc_resp-reg_receiver"/>
</dbReference>
<comment type="function">
    <text evidence="2">May play the central regulatory role in sporulation. It may be an element of the effector pathway responsible for the activation of sporulation genes in response to nutritional stress. Spo0A may act in concert with spo0H (a sigma factor) to control the expression of some genes that are critical to the sporulation process.</text>
</comment>
<dbReference type="EMBL" id="CP045798">
    <property type="protein sequence ID" value="QNB46726.1"/>
    <property type="molecule type" value="Genomic_DNA"/>
</dbReference>